<sequence>MIEKLTQALQRMRDVFAAVMIPIYNFISAIADLIIKFNEAHPVLARFIKGG</sequence>
<evidence type="ECO:0000256" key="1">
    <source>
        <dbReference type="SAM" id="Phobius"/>
    </source>
</evidence>
<dbReference type="EMBL" id="MACH01000159">
    <property type="protein sequence ID" value="OJE35120.1"/>
    <property type="molecule type" value="Genomic_DNA"/>
</dbReference>
<keyword evidence="1" id="KW-0472">Membrane</keyword>
<protein>
    <submittedName>
        <fullName evidence="2">Tail length tape measure protein</fullName>
    </submittedName>
</protein>
<evidence type="ECO:0000313" key="3">
    <source>
        <dbReference type="Proteomes" id="UP000183185"/>
    </source>
</evidence>
<gene>
    <name evidence="2" type="ORF">BAQ49_18300</name>
</gene>
<feature type="transmembrane region" description="Helical" evidence="1">
    <location>
        <begin position="15"/>
        <end position="35"/>
    </location>
</feature>
<keyword evidence="1" id="KW-1133">Transmembrane helix</keyword>
<accession>A0AA44KQH5</accession>
<dbReference type="RefSeq" id="WP_071748136.1">
    <property type="nucleotide sequence ID" value="NZ_MACH01000159.1"/>
</dbReference>
<keyword evidence="1" id="KW-0812">Transmembrane</keyword>
<comment type="caution">
    <text evidence="2">The sequence shown here is derived from an EMBL/GenBank/DDBJ whole genome shotgun (WGS) entry which is preliminary data.</text>
</comment>
<name>A0AA44KQH5_9BACI</name>
<evidence type="ECO:0000313" key="2">
    <source>
        <dbReference type="EMBL" id="OJE35120.1"/>
    </source>
</evidence>
<dbReference type="Proteomes" id="UP000183185">
    <property type="component" value="Unassembled WGS sequence"/>
</dbReference>
<dbReference type="AlphaFoldDB" id="A0AA44KQH5"/>
<reference evidence="2 3" key="1">
    <citation type="submission" date="2016-06" db="EMBL/GenBank/DDBJ databases">
        <title>First insights into the genetic diversity and population structure of in the Bacillus cereus group bacteria from diverse marine environments.</title>
        <authorList>
            <person name="Liu Y."/>
            <person name="Lai Q."/>
            <person name="Shao Z."/>
        </authorList>
    </citation>
    <scope>NUCLEOTIDE SEQUENCE [LARGE SCALE GENOMIC DNA]</scope>
    <source>
        <strain evidence="2 3">TD42</strain>
    </source>
</reference>
<organism evidence="2 3">
    <name type="scientific">Bacillus proteolyticus</name>
    <dbReference type="NCBI Taxonomy" id="2026192"/>
    <lineage>
        <taxon>Bacteria</taxon>
        <taxon>Bacillati</taxon>
        <taxon>Bacillota</taxon>
        <taxon>Bacilli</taxon>
        <taxon>Bacillales</taxon>
        <taxon>Bacillaceae</taxon>
        <taxon>Bacillus</taxon>
        <taxon>Bacillus cereus group</taxon>
    </lineage>
</organism>
<proteinExistence type="predicted"/>